<dbReference type="STRING" id="230089.VY86_11330"/>
<dbReference type="CDD" id="cd14740">
    <property type="entry name" value="PAAR_4"/>
    <property type="match status" value="1"/>
</dbReference>
<dbReference type="KEGG" id="ptt:VY86_11330"/>
<evidence type="ECO:0000313" key="1">
    <source>
        <dbReference type="EMBL" id="AKH63836.1"/>
    </source>
</evidence>
<sequence length="130" mass="13912">MFANCQLFGMDLAFPDVCMTPLPIPVPVPYPNMTLGLMATPHTYKVLFMGMPAHNMATVTNSSFGDNLGVNLGIVSGTVMGPSRHLIGSFTTLIKGFPATRVTSLSLQNSTNMIGMRLIPSQLKVLLLGL</sequence>
<name>A0A0F7LPN6_9GAMM</name>
<dbReference type="AlphaFoldDB" id="A0A0F7LPN6"/>
<gene>
    <name evidence="1" type="ORF">VY86_11330</name>
</gene>
<reference evidence="2" key="2">
    <citation type="submission" date="2015-03" db="EMBL/GenBank/DDBJ databases">
        <title>Genome sequence of Azospirillum thiophilum strain DSM 21654T.</title>
        <authorList>
            <person name="Kwak Y."/>
            <person name="Shin J.-H."/>
        </authorList>
    </citation>
    <scope>NUCLEOTIDE SEQUENCE [LARGE SCALE GENOMIC DNA]</scope>
    <source>
        <strain evidence="2">DSM 15199</strain>
    </source>
</reference>
<dbReference type="Proteomes" id="UP000034866">
    <property type="component" value="Chromosome"/>
</dbReference>
<proteinExistence type="predicted"/>
<dbReference type="OrthoDB" id="8852350at2"/>
<dbReference type="PATRIC" id="fig|230089.6.peg.2516"/>
<accession>A0A0F7LPN6</accession>
<organism evidence="1 2">
    <name type="scientific">Photorhabdus thracensis</name>
    <dbReference type="NCBI Taxonomy" id="230089"/>
    <lineage>
        <taxon>Bacteria</taxon>
        <taxon>Pseudomonadati</taxon>
        <taxon>Pseudomonadota</taxon>
        <taxon>Gammaproteobacteria</taxon>
        <taxon>Enterobacterales</taxon>
        <taxon>Morganellaceae</taxon>
        <taxon>Photorhabdus</taxon>
    </lineage>
</organism>
<keyword evidence="2" id="KW-1185">Reference proteome</keyword>
<evidence type="ECO:0000313" key="2">
    <source>
        <dbReference type="Proteomes" id="UP000034866"/>
    </source>
</evidence>
<protein>
    <submittedName>
        <fullName evidence="1">Type VI secretion protein</fullName>
    </submittedName>
</protein>
<reference evidence="1 2" key="1">
    <citation type="journal article" date="2015" name="J. Biotechnol.">
        <title>Complete genome sequence of Photorhabdus temperata subsp. thracensis 39-8(T), an entomopathogenic bacterium for the improved commercial bioinsecticide.</title>
        <authorList>
            <person name="Kwak Y."/>
            <person name="Shin J.H."/>
        </authorList>
    </citation>
    <scope>NUCLEOTIDE SEQUENCE [LARGE SCALE GENOMIC DNA]</scope>
    <source>
        <strain evidence="1 2">DSM 15199</strain>
    </source>
</reference>
<dbReference type="EMBL" id="CP011104">
    <property type="protein sequence ID" value="AKH63836.1"/>
    <property type="molecule type" value="Genomic_DNA"/>
</dbReference>
<dbReference type="Pfam" id="PF13665">
    <property type="entry name" value="Tox-PAAR-like"/>
    <property type="match status" value="1"/>
</dbReference>
<dbReference type="RefSeq" id="WP_036844572.1">
    <property type="nucleotide sequence ID" value="NZ_CP011104.1"/>
</dbReference>